<keyword evidence="2" id="KW-1185">Reference proteome</keyword>
<accession>A0AAJ0EFQ8</accession>
<sequence>MFLLKRLELLLESLFLILKGLLCLLKGSSSRLESLKGKRFLSENLLLLLAGLLFLAIPRKAQRRQREGGSRPYDFALCDNLDLFGFTVTLKIPNPPNLALCPLCIRRPDLKVVASKDAGGFMVELDGQRAETAPSHAGSIAAILSGWRSAVIII</sequence>
<evidence type="ECO:0000313" key="2">
    <source>
        <dbReference type="Proteomes" id="UP001243989"/>
    </source>
</evidence>
<dbReference type="AlphaFoldDB" id="A0AAJ0EFQ8"/>
<name>A0AAJ0EFQ8_9PEZI</name>
<evidence type="ECO:0000313" key="1">
    <source>
        <dbReference type="EMBL" id="KAK1637253.1"/>
    </source>
</evidence>
<comment type="caution">
    <text evidence="1">The sequence shown here is derived from an EMBL/GenBank/DDBJ whole genome shotgun (WGS) entry which is preliminary data.</text>
</comment>
<dbReference type="Proteomes" id="UP001243989">
    <property type="component" value="Unassembled WGS sequence"/>
</dbReference>
<gene>
    <name evidence="1" type="ORF">BDP81DRAFT_518528</name>
</gene>
<organism evidence="1 2">
    <name type="scientific">Colletotrichum phormii</name>
    <dbReference type="NCBI Taxonomy" id="359342"/>
    <lineage>
        <taxon>Eukaryota</taxon>
        <taxon>Fungi</taxon>
        <taxon>Dikarya</taxon>
        <taxon>Ascomycota</taxon>
        <taxon>Pezizomycotina</taxon>
        <taxon>Sordariomycetes</taxon>
        <taxon>Hypocreomycetidae</taxon>
        <taxon>Glomerellales</taxon>
        <taxon>Glomerellaceae</taxon>
        <taxon>Colletotrichum</taxon>
        <taxon>Colletotrichum acutatum species complex</taxon>
    </lineage>
</organism>
<dbReference type="RefSeq" id="XP_060445860.1">
    <property type="nucleotide sequence ID" value="XM_060595931.1"/>
</dbReference>
<dbReference type="GeneID" id="85480793"/>
<reference evidence="1" key="1">
    <citation type="submission" date="2021-06" db="EMBL/GenBank/DDBJ databases">
        <title>Comparative genomics, transcriptomics and evolutionary studies reveal genomic signatures of adaptation to plant cell wall in hemibiotrophic fungi.</title>
        <authorList>
            <consortium name="DOE Joint Genome Institute"/>
            <person name="Baroncelli R."/>
            <person name="Diaz J.F."/>
            <person name="Benocci T."/>
            <person name="Peng M."/>
            <person name="Battaglia E."/>
            <person name="Haridas S."/>
            <person name="Andreopoulos W."/>
            <person name="Labutti K."/>
            <person name="Pangilinan J."/>
            <person name="Floch G.L."/>
            <person name="Makela M.R."/>
            <person name="Henrissat B."/>
            <person name="Grigoriev I.V."/>
            <person name="Crouch J.A."/>
            <person name="De Vries R.P."/>
            <person name="Sukno S.A."/>
            <person name="Thon M.R."/>
        </authorList>
    </citation>
    <scope>NUCLEOTIDE SEQUENCE</scope>
    <source>
        <strain evidence="1">CBS 102054</strain>
    </source>
</reference>
<protein>
    <submittedName>
        <fullName evidence="1">Uncharacterized protein</fullName>
    </submittedName>
</protein>
<dbReference type="EMBL" id="JAHMHQ010000009">
    <property type="protein sequence ID" value="KAK1637253.1"/>
    <property type="molecule type" value="Genomic_DNA"/>
</dbReference>
<proteinExistence type="predicted"/>